<reference evidence="5" key="1">
    <citation type="journal article" date="2019" name="Int. J. Syst. Evol. Microbiol.">
        <title>The Global Catalogue of Microorganisms (GCM) 10K type strain sequencing project: providing services to taxonomists for standard genome sequencing and annotation.</title>
        <authorList>
            <consortium name="The Broad Institute Genomics Platform"/>
            <consortium name="The Broad Institute Genome Sequencing Center for Infectious Disease"/>
            <person name="Wu L."/>
            <person name="Ma J."/>
        </authorList>
    </citation>
    <scope>NUCLEOTIDE SEQUENCE [LARGE SCALE GENOMIC DNA]</scope>
    <source>
        <strain evidence="5">CCUG 58127</strain>
    </source>
</reference>
<accession>A0ABW2AEQ4</accession>
<proteinExistence type="predicted"/>
<dbReference type="SUPFAM" id="SSF46689">
    <property type="entry name" value="Homeodomain-like"/>
    <property type="match status" value="1"/>
</dbReference>
<gene>
    <name evidence="4" type="ORF">ACFQDH_08120</name>
</gene>
<dbReference type="Pfam" id="PF00440">
    <property type="entry name" value="TetR_N"/>
    <property type="match status" value="1"/>
</dbReference>
<keyword evidence="5" id="KW-1185">Reference proteome</keyword>
<comment type="caution">
    <text evidence="4">The sequence shown here is derived from an EMBL/GenBank/DDBJ whole genome shotgun (WGS) entry which is preliminary data.</text>
</comment>
<keyword evidence="1 2" id="KW-0238">DNA-binding</keyword>
<evidence type="ECO:0000259" key="3">
    <source>
        <dbReference type="PROSITE" id="PS50977"/>
    </source>
</evidence>
<evidence type="ECO:0000256" key="1">
    <source>
        <dbReference type="ARBA" id="ARBA00023125"/>
    </source>
</evidence>
<name>A0ABW2AEQ4_9MICO</name>
<dbReference type="Gene3D" id="1.10.357.10">
    <property type="entry name" value="Tetracycline Repressor, domain 2"/>
    <property type="match status" value="1"/>
</dbReference>
<dbReference type="Proteomes" id="UP001596298">
    <property type="component" value="Unassembled WGS sequence"/>
</dbReference>
<dbReference type="InterPro" id="IPR009057">
    <property type="entry name" value="Homeodomain-like_sf"/>
</dbReference>
<sequence>MTALRNSSAISDDRLLTAARECLLAVGWRRTTMTDVARRAGVSRMSVYRRWPDMTALIGDLMTKEWSTVGAELAERDPHPSADGIAQAVGAVAAQIRQGDLFQKIVDVDPELLIPYLLVRRGRTQDAMLESIEAAVRAGQDSADVRDGNPSLLARSVLLTAMGFVFSAPTMIGESIDEAALFSELVVAVRSYLQRHPTKFLPRSAPPNTSRGPR</sequence>
<protein>
    <submittedName>
        <fullName evidence="4">TetR/AcrR family transcriptional regulator</fullName>
    </submittedName>
</protein>
<dbReference type="InterPro" id="IPR050109">
    <property type="entry name" value="HTH-type_TetR-like_transc_reg"/>
</dbReference>
<dbReference type="RefSeq" id="WP_382400194.1">
    <property type="nucleotide sequence ID" value="NZ_JBHSWH010000001.1"/>
</dbReference>
<evidence type="ECO:0000313" key="5">
    <source>
        <dbReference type="Proteomes" id="UP001596298"/>
    </source>
</evidence>
<dbReference type="PANTHER" id="PTHR30055">
    <property type="entry name" value="HTH-TYPE TRANSCRIPTIONAL REGULATOR RUTR"/>
    <property type="match status" value="1"/>
</dbReference>
<evidence type="ECO:0000313" key="4">
    <source>
        <dbReference type="EMBL" id="MFC6705233.1"/>
    </source>
</evidence>
<evidence type="ECO:0000256" key="2">
    <source>
        <dbReference type="PROSITE-ProRule" id="PRU00335"/>
    </source>
</evidence>
<feature type="DNA-binding region" description="H-T-H motif" evidence="2">
    <location>
        <begin position="32"/>
        <end position="51"/>
    </location>
</feature>
<dbReference type="EMBL" id="JBHSWH010000001">
    <property type="protein sequence ID" value="MFC6705233.1"/>
    <property type="molecule type" value="Genomic_DNA"/>
</dbReference>
<dbReference type="PROSITE" id="PS50977">
    <property type="entry name" value="HTH_TETR_2"/>
    <property type="match status" value="1"/>
</dbReference>
<feature type="domain" description="HTH tetR-type" evidence="3">
    <location>
        <begin position="9"/>
        <end position="69"/>
    </location>
</feature>
<dbReference type="PANTHER" id="PTHR30055:SF153">
    <property type="entry name" value="HTH-TYPE TRANSCRIPTIONAL REPRESSOR RV3405C"/>
    <property type="match status" value="1"/>
</dbReference>
<dbReference type="InterPro" id="IPR001647">
    <property type="entry name" value="HTH_TetR"/>
</dbReference>
<organism evidence="4 5">
    <name type="scientific">Flexivirga alba</name>
    <dbReference type="NCBI Taxonomy" id="702742"/>
    <lineage>
        <taxon>Bacteria</taxon>
        <taxon>Bacillati</taxon>
        <taxon>Actinomycetota</taxon>
        <taxon>Actinomycetes</taxon>
        <taxon>Micrococcales</taxon>
        <taxon>Dermacoccaceae</taxon>
        <taxon>Flexivirga</taxon>
    </lineage>
</organism>